<dbReference type="RefSeq" id="YP_010003280.1">
    <property type="nucleotide sequence ID" value="NC_053259.1"/>
</dbReference>
<feature type="domain" description="Heme-copper oxidase subunit III family profile" evidence="10">
    <location>
        <begin position="3"/>
        <end position="260"/>
    </location>
</feature>
<evidence type="ECO:0000256" key="2">
    <source>
        <dbReference type="ARBA" id="ARBA00010581"/>
    </source>
</evidence>
<evidence type="ECO:0000256" key="1">
    <source>
        <dbReference type="ARBA" id="ARBA00004141"/>
    </source>
</evidence>
<keyword evidence="6 9" id="KW-1133">Transmembrane helix</keyword>
<dbReference type="AlphaFoldDB" id="A0A857UZP6"/>
<dbReference type="PROSITE" id="PS50253">
    <property type="entry name" value="COX3"/>
    <property type="match status" value="1"/>
</dbReference>
<evidence type="ECO:0000259" key="10">
    <source>
        <dbReference type="PROSITE" id="PS50253"/>
    </source>
</evidence>
<dbReference type="CTD" id="4514"/>
<feature type="transmembrane region" description="Helical" evidence="9">
    <location>
        <begin position="129"/>
        <end position="150"/>
    </location>
</feature>
<comment type="subcellular location">
    <subcellularLocation>
        <location evidence="1">Membrane</location>
        <topology evidence="1">Multi-pass membrane protein</topology>
    </subcellularLocation>
</comment>
<evidence type="ECO:0000256" key="9">
    <source>
        <dbReference type="SAM" id="Phobius"/>
    </source>
</evidence>
<keyword evidence="4 8" id="KW-0812">Transmembrane</keyword>
<keyword evidence="5" id="KW-1278">Translocase</keyword>
<feature type="transmembrane region" description="Helical" evidence="9">
    <location>
        <begin position="157"/>
        <end position="178"/>
    </location>
</feature>
<evidence type="ECO:0000256" key="3">
    <source>
        <dbReference type="ARBA" id="ARBA00015944"/>
    </source>
</evidence>
<evidence type="ECO:0000313" key="11">
    <source>
        <dbReference type="EMBL" id="QHS69752.1"/>
    </source>
</evidence>
<dbReference type="Pfam" id="PF00510">
    <property type="entry name" value="COX3"/>
    <property type="match status" value="1"/>
</dbReference>
<feature type="transmembrane region" description="Helical" evidence="9">
    <location>
        <begin position="39"/>
        <end position="57"/>
    </location>
</feature>
<dbReference type="InterPro" id="IPR000298">
    <property type="entry name" value="Cyt_c_oxidase-like_su3"/>
</dbReference>
<dbReference type="PANTHER" id="PTHR11403">
    <property type="entry name" value="CYTOCHROME C OXIDASE SUBUNIT III"/>
    <property type="match status" value="1"/>
</dbReference>
<sequence>MTFYFPFHLVSVSPWPVLMSFSVMSMMINLLMMLNESNFIMVLLNFLLMLLLMFQWWRDVIREGAYQGSHLICITAGLQCGMVMFILSEVMFFFSFFWCFFHLILSPSVEMGNQCPPMMVEAFNPYNIPLLNTVILLSSGVTITLCHHAFLSNKFKVSLLMIIMTLSLGVIFTSFQFFEYKESGFTISDSMYGSIFFLSTGFHGLHVLIGSIFIYINTVRMKNKEISSFHHFGFEACLWYWHFVDVVWLFLYIFVYWLIY</sequence>
<gene>
    <name evidence="11" type="primary">COX3</name>
</gene>
<feature type="transmembrane region" description="Helical" evidence="9">
    <location>
        <begin position="190"/>
        <end position="216"/>
    </location>
</feature>
<evidence type="ECO:0000256" key="8">
    <source>
        <dbReference type="RuleBase" id="RU003375"/>
    </source>
</evidence>
<organism evidence="11">
    <name type="scientific">Meteorus pulchricornis</name>
    <dbReference type="NCBI Taxonomy" id="51522"/>
    <lineage>
        <taxon>Eukaryota</taxon>
        <taxon>Metazoa</taxon>
        <taxon>Ecdysozoa</taxon>
        <taxon>Arthropoda</taxon>
        <taxon>Hexapoda</taxon>
        <taxon>Insecta</taxon>
        <taxon>Pterygota</taxon>
        <taxon>Neoptera</taxon>
        <taxon>Endopterygota</taxon>
        <taxon>Hymenoptera</taxon>
        <taxon>Apocrita</taxon>
        <taxon>Ichneumonoidea</taxon>
        <taxon>Braconidae</taxon>
        <taxon>Meteorinae</taxon>
        <taxon>Meteorus</taxon>
    </lineage>
</organism>
<keyword evidence="7 9" id="KW-0472">Membrane</keyword>
<comment type="similarity">
    <text evidence="2 8">Belongs to the cytochrome c oxidase subunit 3 family.</text>
</comment>
<dbReference type="GO" id="GO:0004129">
    <property type="term" value="F:cytochrome-c oxidase activity"/>
    <property type="evidence" value="ECO:0007669"/>
    <property type="project" value="InterPro"/>
</dbReference>
<evidence type="ECO:0000256" key="6">
    <source>
        <dbReference type="ARBA" id="ARBA00022989"/>
    </source>
</evidence>
<dbReference type="PANTHER" id="PTHR11403:SF7">
    <property type="entry name" value="CYTOCHROME C OXIDASE SUBUNIT 3"/>
    <property type="match status" value="1"/>
</dbReference>
<dbReference type="GO" id="GO:0016020">
    <property type="term" value="C:membrane"/>
    <property type="evidence" value="ECO:0007669"/>
    <property type="project" value="UniProtKB-SubCell"/>
</dbReference>
<dbReference type="InterPro" id="IPR033945">
    <property type="entry name" value="Cyt_c_oxase_su3_dom"/>
</dbReference>
<dbReference type="InterPro" id="IPR024791">
    <property type="entry name" value="Cyt_c/ubiquinol_Oxase_su3"/>
</dbReference>
<evidence type="ECO:0000256" key="5">
    <source>
        <dbReference type="ARBA" id="ARBA00022967"/>
    </source>
</evidence>
<feature type="transmembrane region" description="Helical" evidence="9">
    <location>
        <begin position="237"/>
        <end position="259"/>
    </location>
</feature>
<feature type="transmembrane region" description="Helical" evidence="9">
    <location>
        <begin position="12"/>
        <end position="32"/>
    </location>
</feature>
<dbReference type="Gene3D" id="1.20.120.80">
    <property type="entry name" value="Cytochrome c oxidase, subunit III, four-helix bundle"/>
    <property type="match status" value="1"/>
</dbReference>
<dbReference type="SUPFAM" id="SSF81452">
    <property type="entry name" value="Cytochrome c oxidase subunit III-like"/>
    <property type="match status" value="1"/>
</dbReference>
<geneLocation type="mitochondrion" evidence="11"/>
<dbReference type="GO" id="GO:0005739">
    <property type="term" value="C:mitochondrion"/>
    <property type="evidence" value="ECO:0007669"/>
    <property type="project" value="TreeGrafter"/>
</dbReference>
<comment type="function">
    <text evidence="8">Component of the cytochrome c oxidase, the last enzyme in the mitochondrial electron transport chain which drives oxidative phosphorylation. The respiratory chain contains 3 multisubunit complexes succinate dehydrogenase (complex II, CII), ubiquinol-cytochrome c oxidoreductase (cytochrome b-c1 complex, complex III, CIII) and cytochrome c oxidase (complex IV, CIV), that cooperate to transfer electrons derived from NADH and succinate to molecular oxygen, creating an electrochemical gradient over the inner membrane that drives transmembrane transport and the ATP synthase. Cytochrome c oxidase is the component of the respiratory chain that catalyzes the reduction of oxygen to water. Electrons originating from reduced cytochrome c in the intermembrane space (IMS) are transferred via the dinuclear copper A center (CU(A)) of subunit 2 and heme A of subunit 1 to the active site in subunit 1, a binuclear center (BNC) formed by heme A3 and copper B (CU(B)). The BNC reduces molecular oxygen to 2 water molecules using 4 electrons from cytochrome c in the IMS and 4 protons from the mitochondrial matrix.</text>
</comment>
<dbReference type="EMBL" id="MK907921">
    <property type="protein sequence ID" value="QHS69752.1"/>
    <property type="molecule type" value="Genomic_DNA"/>
</dbReference>
<dbReference type="GeneID" id="63032910"/>
<feature type="transmembrane region" description="Helical" evidence="9">
    <location>
        <begin position="92"/>
        <end position="109"/>
    </location>
</feature>
<name>A0A857UZP6_9HYME</name>
<protein>
    <recommendedName>
        <fullName evidence="3 8">Cytochrome c oxidase subunit 3</fullName>
    </recommendedName>
</protein>
<keyword evidence="8 11" id="KW-0496">Mitochondrion</keyword>
<proteinExistence type="inferred from homology"/>
<dbReference type="CDD" id="cd01665">
    <property type="entry name" value="Cyt_c_Oxidase_III"/>
    <property type="match status" value="1"/>
</dbReference>
<accession>A0A857UZP6</accession>
<evidence type="ECO:0000256" key="4">
    <source>
        <dbReference type="ARBA" id="ARBA00022692"/>
    </source>
</evidence>
<dbReference type="GO" id="GO:0006123">
    <property type="term" value="P:mitochondrial electron transport, cytochrome c to oxygen"/>
    <property type="evidence" value="ECO:0007669"/>
    <property type="project" value="TreeGrafter"/>
</dbReference>
<dbReference type="InterPro" id="IPR013833">
    <property type="entry name" value="Cyt_c_oxidase_su3_a-hlx"/>
</dbReference>
<dbReference type="Gene3D" id="1.10.287.70">
    <property type="match status" value="1"/>
</dbReference>
<reference evidence="11" key="1">
    <citation type="submission" date="2019-05" db="EMBL/GenBank/DDBJ databases">
        <authorList>
            <person name="Seo B.Y."/>
            <person name="Cho J."/>
            <person name="Lee G.-S."/>
            <person name="Park J."/>
            <person name="Park J."/>
        </authorList>
    </citation>
    <scope>NUCLEOTIDE SEQUENCE</scope>
</reference>
<dbReference type="InterPro" id="IPR035973">
    <property type="entry name" value="Cyt_c_oxidase_su3-like_sf"/>
</dbReference>
<evidence type="ECO:0000256" key="7">
    <source>
        <dbReference type="ARBA" id="ARBA00023136"/>
    </source>
</evidence>